<evidence type="ECO:0000259" key="2">
    <source>
        <dbReference type="Pfam" id="PF00582"/>
    </source>
</evidence>
<dbReference type="SUPFAM" id="SSF52402">
    <property type="entry name" value="Adenine nucleotide alpha hydrolases-like"/>
    <property type="match status" value="2"/>
</dbReference>
<dbReference type="Proteomes" id="UP001061298">
    <property type="component" value="Chromosome"/>
</dbReference>
<organism evidence="3 4">
    <name type="scientific">Streptomyces cynarae</name>
    <dbReference type="NCBI Taxonomy" id="2981134"/>
    <lineage>
        <taxon>Bacteria</taxon>
        <taxon>Bacillati</taxon>
        <taxon>Actinomycetota</taxon>
        <taxon>Actinomycetes</taxon>
        <taxon>Kitasatosporales</taxon>
        <taxon>Streptomycetaceae</taxon>
        <taxon>Streptomyces</taxon>
    </lineage>
</organism>
<gene>
    <name evidence="3" type="ORF">N8I84_04885</name>
</gene>
<dbReference type="Pfam" id="PF00582">
    <property type="entry name" value="Usp"/>
    <property type="match status" value="2"/>
</dbReference>
<name>A0ABY6DVW7_9ACTN</name>
<dbReference type="Gene3D" id="3.40.50.620">
    <property type="entry name" value="HUPs"/>
    <property type="match status" value="2"/>
</dbReference>
<dbReference type="PRINTS" id="PR01438">
    <property type="entry name" value="UNVRSLSTRESS"/>
</dbReference>
<proteinExistence type="inferred from homology"/>
<feature type="domain" description="UspA" evidence="2">
    <location>
        <begin position="1"/>
        <end position="136"/>
    </location>
</feature>
<sequence>MVRPVTAGVDASGESLAAAHWAAREALRRGAPLHVVHAWRRQPLPAPSGGYGDDRRELGEQILERAVRSVRAAHPGLEVEALLPAESPVTALLAAAGDAEMLVLGSRGLGRVAGFVVGWVSQRVVARAARPVVLVRAGEASADEHLPALDGVSPEEIPEIPYRDVVLGLDPRHRLDEPIEFAFDSARRRGTALHVVHAVGDVHAHAAGGPEVLAEQEHLVNAALRPWREKFPGVPVSETVSTGRPAPQLVRASTRACLVVVGRRTRDGVFGPHIGSVAHAVLHHVACPVAVVPHA</sequence>
<dbReference type="PANTHER" id="PTHR46268:SF6">
    <property type="entry name" value="UNIVERSAL STRESS PROTEIN UP12"/>
    <property type="match status" value="1"/>
</dbReference>
<dbReference type="InterPro" id="IPR006016">
    <property type="entry name" value="UspA"/>
</dbReference>
<feature type="domain" description="UspA" evidence="2">
    <location>
        <begin position="162"/>
        <end position="293"/>
    </location>
</feature>
<evidence type="ECO:0000313" key="3">
    <source>
        <dbReference type="EMBL" id="UXY18137.1"/>
    </source>
</evidence>
<accession>A0ABY6DVW7</accession>
<evidence type="ECO:0000313" key="4">
    <source>
        <dbReference type="Proteomes" id="UP001061298"/>
    </source>
</evidence>
<dbReference type="InterPro" id="IPR014729">
    <property type="entry name" value="Rossmann-like_a/b/a_fold"/>
</dbReference>
<evidence type="ECO:0000256" key="1">
    <source>
        <dbReference type="ARBA" id="ARBA00008791"/>
    </source>
</evidence>
<dbReference type="InterPro" id="IPR006015">
    <property type="entry name" value="Universal_stress_UspA"/>
</dbReference>
<dbReference type="EMBL" id="CP106793">
    <property type="protein sequence ID" value="UXY18137.1"/>
    <property type="molecule type" value="Genomic_DNA"/>
</dbReference>
<dbReference type="PANTHER" id="PTHR46268">
    <property type="entry name" value="STRESS RESPONSE PROTEIN NHAX"/>
    <property type="match status" value="1"/>
</dbReference>
<dbReference type="RefSeq" id="WP_263228367.1">
    <property type="nucleotide sequence ID" value="NZ_CP106793.1"/>
</dbReference>
<protein>
    <submittedName>
        <fullName evidence="3">Universal stress protein</fullName>
    </submittedName>
</protein>
<reference evidence="3" key="1">
    <citation type="submission" date="2022-10" db="EMBL/GenBank/DDBJ databases">
        <authorList>
            <person name="Mo P."/>
        </authorList>
    </citation>
    <scope>NUCLEOTIDE SEQUENCE</scope>
    <source>
        <strain evidence="3">HUAS 13-4</strain>
    </source>
</reference>
<keyword evidence="4" id="KW-1185">Reference proteome</keyword>
<comment type="similarity">
    <text evidence="1">Belongs to the universal stress protein A family.</text>
</comment>